<organism evidence="1 2">
    <name type="scientific">Paenibacillus woosongensis</name>
    <dbReference type="NCBI Taxonomy" id="307580"/>
    <lineage>
        <taxon>Bacteria</taxon>
        <taxon>Bacillati</taxon>
        <taxon>Bacillota</taxon>
        <taxon>Bacilli</taxon>
        <taxon>Bacillales</taxon>
        <taxon>Paenibacillaceae</taxon>
        <taxon>Paenibacillus</taxon>
    </lineage>
</organism>
<sequence length="57" mass="6101">MPRTNLSAFPKGTAMQERLCTSRVTPVCGSPEGCQALGALPYGKGGFERVETKNKTQ</sequence>
<gene>
    <name evidence="1" type="ORF">J15TS10_29690</name>
</gene>
<accession>A0ABQ4MTB7</accession>
<reference evidence="1 2" key="1">
    <citation type="submission" date="2021-03" db="EMBL/GenBank/DDBJ databases">
        <title>Antimicrobial resistance genes in bacteria isolated from Japanese honey, and their potential for conferring macrolide and lincosamide resistance in the American foulbrood pathogen Paenibacillus larvae.</title>
        <authorList>
            <person name="Okamoto M."/>
            <person name="Kumagai M."/>
            <person name="Kanamori H."/>
            <person name="Takamatsu D."/>
        </authorList>
    </citation>
    <scope>NUCLEOTIDE SEQUENCE [LARGE SCALE GENOMIC DNA]</scope>
    <source>
        <strain evidence="1 2">J15TS10</strain>
    </source>
</reference>
<protein>
    <submittedName>
        <fullName evidence="1">Uncharacterized protein</fullName>
    </submittedName>
</protein>
<evidence type="ECO:0000313" key="1">
    <source>
        <dbReference type="EMBL" id="GIP59155.1"/>
    </source>
</evidence>
<dbReference type="EMBL" id="BOSM01000004">
    <property type="protein sequence ID" value="GIP59155.1"/>
    <property type="molecule type" value="Genomic_DNA"/>
</dbReference>
<proteinExistence type="predicted"/>
<dbReference type="Proteomes" id="UP000681290">
    <property type="component" value="Unassembled WGS sequence"/>
</dbReference>
<name>A0ABQ4MTB7_9BACL</name>
<evidence type="ECO:0000313" key="2">
    <source>
        <dbReference type="Proteomes" id="UP000681290"/>
    </source>
</evidence>
<comment type="caution">
    <text evidence="1">The sequence shown here is derived from an EMBL/GenBank/DDBJ whole genome shotgun (WGS) entry which is preliminary data.</text>
</comment>
<keyword evidence="2" id="KW-1185">Reference proteome</keyword>